<reference evidence="3 4" key="1">
    <citation type="submission" date="2016-04" db="EMBL/GenBank/DDBJ databases">
        <title>Deep-sea bacteria in the southern Pacific.</title>
        <authorList>
            <person name="Tang K."/>
        </authorList>
    </citation>
    <scope>NUCLEOTIDE SEQUENCE [LARGE SCALE GENOMIC DNA]</scope>
    <source>
        <strain evidence="3 4">JLT2014</strain>
    </source>
</reference>
<dbReference type="Proteomes" id="UP000187059">
    <property type="component" value="Chromosome"/>
</dbReference>
<evidence type="ECO:0000259" key="2">
    <source>
        <dbReference type="PROSITE" id="PS50830"/>
    </source>
</evidence>
<dbReference type="OrthoDB" id="9805504at2"/>
<feature type="domain" description="TNase-like" evidence="2">
    <location>
        <begin position="27"/>
        <end position="136"/>
    </location>
</feature>
<dbReference type="SMART" id="SM00318">
    <property type="entry name" value="SNc"/>
    <property type="match status" value="1"/>
</dbReference>
<dbReference type="RefSeq" id="WP_076702913.1">
    <property type="nucleotide sequence ID" value="NZ_CP015093.1"/>
</dbReference>
<dbReference type="InterPro" id="IPR016071">
    <property type="entry name" value="Staphylococal_nuclease_OB-fold"/>
</dbReference>
<dbReference type="Pfam" id="PF00565">
    <property type="entry name" value="SNase"/>
    <property type="match status" value="1"/>
</dbReference>
<organism evidence="3 4">
    <name type="scientific">Salipiger abyssi</name>
    <dbReference type="NCBI Taxonomy" id="1250539"/>
    <lineage>
        <taxon>Bacteria</taxon>
        <taxon>Pseudomonadati</taxon>
        <taxon>Pseudomonadota</taxon>
        <taxon>Alphaproteobacteria</taxon>
        <taxon>Rhodobacterales</taxon>
        <taxon>Roseobacteraceae</taxon>
        <taxon>Salipiger</taxon>
    </lineage>
</organism>
<gene>
    <name evidence="3" type="ORF">Ga0080574_TMP3571</name>
</gene>
<dbReference type="PROSITE" id="PS50830">
    <property type="entry name" value="TNASE_3"/>
    <property type="match status" value="1"/>
</dbReference>
<name>A0A1P8UWZ9_9RHOB</name>
<dbReference type="KEGG" id="paby:Ga0080574_TMP3571"/>
<feature type="signal peptide" evidence="1">
    <location>
        <begin position="1"/>
        <end position="20"/>
    </location>
</feature>
<proteinExistence type="predicted"/>
<dbReference type="SUPFAM" id="SSF50199">
    <property type="entry name" value="Staphylococcal nuclease"/>
    <property type="match status" value="1"/>
</dbReference>
<evidence type="ECO:0000256" key="1">
    <source>
        <dbReference type="SAM" id="SignalP"/>
    </source>
</evidence>
<evidence type="ECO:0000313" key="3">
    <source>
        <dbReference type="EMBL" id="APZ53905.1"/>
    </source>
</evidence>
<keyword evidence="1" id="KW-0732">Signal</keyword>
<accession>A0A1P8UWZ9</accession>
<feature type="chain" id="PRO_5010385079" evidence="1">
    <location>
        <begin position="21"/>
        <end position="223"/>
    </location>
</feature>
<dbReference type="AlphaFoldDB" id="A0A1P8UWZ9"/>
<dbReference type="InterPro" id="IPR035437">
    <property type="entry name" value="SNase_OB-fold_sf"/>
</dbReference>
<dbReference type="STRING" id="1250539.Ga0080574_TMP3571"/>
<dbReference type="Gene3D" id="2.40.50.90">
    <property type="match status" value="1"/>
</dbReference>
<sequence length="223" mass="23972" precursor="true">MLRLCSALVLLLGLAVAAEAGPSGRLHVIDGDTLDVGGTRVRLHGIDAPEAEQMCGGDGVSMWGCGAWVSGEVRARYDGRRARCETLDTDRYGRAVARCTVGGRDMGRSLVQAGLAFAYRRYSMDYDLDEKRAAVQGRGLHGAGVQSPAAFRAAARKGAAAVNAAKAPQGCVIKGNISRDGKRIYHMPGQTYYEATRINPARGERWFCSEAEARAAGWRRAKR</sequence>
<protein>
    <submittedName>
        <fullName evidence="3">Micrococcal nuclease-like nuclease</fullName>
    </submittedName>
</protein>
<keyword evidence="4" id="KW-1185">Reference proteome</keyword>
<dbReference type="EMBL" id="CP015093">
    <property type="protein sequence ID" value="APZ53905.1"/>
    <property type="molecule type" value="Genomic_DNA"/>
</dbReference>
<evidence type="ECO:0000313" key="4">
    <source>
        <dbReference type="Proteomes" id="UP000187059"/>
    </source>
</evidence>